<dbReference type="InterPro" id="IPR054105">
    <property type="entry name" value="WHD_NrtR"/>
</dbReference>
<proteinExistence type="predicted"/>
<dbReference type="Gene3D" id="3.90.79.10">
    <property type="entry name" value="Nucleoside Triphosphate Pyrophosphohydrolase"/>
    <property type="match status" value="1"/>
</dbReference>
<dbReference type="SUPFAM" id="SSF55811">
    <property type="entry name" value="Nudix"/>
    <property type="match status" value="1"/>
</dbReference>
<dbReference type="CDD" id="cd18873">
    <property type="entry name" value="NUDIX_NadM_like"/>
    <property type="match status" value="1"/>
</dbReference>
<dbReference type="Proteomes" id="UP000295681">
    <property type="component" value="Unassembled WGS sequence"/>
</dbReference>
<feature type="domain" description="Nudix hydrolase" evidence="1">
    <location>
        <begin position="19"/>
        <end position="127"/>
    </location>
</feature>
<evidence type="ECO:0000259" key="2">
    <source>
        <dbReference type="Pfam" id="PF21906"/>
    </source>
</evidence>
<dbReference type="InterPro" id="IPR000086">
    <property type="entry name" value="NUDIX_hydrolase_dom"/>
</dbReference>
<dbReference type="Gene3D" id="1.10.10.10">
    <property type="entry name" value="Winged helix-like DNA-binding domain superfamily/Winged helix DNA-binding domain"/>
    <property type="match status" value="1"/>
</dbReference>
<dbReference type="PANTHER" id="PTHR43736">
    <property type="entry name" value="ADP-RIBOSE PYROPHOSPHATASE"/>
    <property type="match status" value="1"/>
</dbReference>
<accession>A0A4R5N9J7</accession>
<keyword evidence="4" id="KW-1185">Reference proteome</keyword>
<dbReference type="InterPro" id="IPR015797">
    <property type="entry name" value="NUDIX_hydrolase-like_dom_sf"/>
</dbReference>
<sequence length="256" mass="30156">MIDDIIERPVVAIDNVIWTYQEETKKIQILLVKKSEAPFKNYWGLPETFLRVTEDADEAALRLIRDKIGIQLTKFHTEQLKTFTNRNRFVNNAVRHLSLAYMTFLPGAPKLVPGYGAKDARWFDVSFANDDNYNLIYGQYRFETVSEYTNDEQFYAQNKHDLPENQRLAFDHRLILKEAFIRVRNKLDYAPSILHILGHHFTLRTAREVYAVFLRVSYQEIDNSNFRKTHAHIFEEVGIEPTGMKGRPAKLYRLKR</sequence>
<comment type="caution">
    <text evidence="3">The sequence shown here is derived from an EMBL/GenBank/DDBJ whole genome shotgun (WGS) entry which is preliminary data.</text>
</comment>
<dbReference type="InterPro" id="IPR036390">
    <property type="entry name" value="WH_DNA-bd_sf"/>
</dbReference>
<dbReference type="InterPro" id="IPR036388">
    <property type="entry name" value="WH-like_DNA-bd_sf"/>
</dbReference>
<gene>
    <name evidence="3" type="ORF">C5L23_000741</name>
</gene>
<dbReference type="STRING" id="907931.GCA_000165675_01197"/>
<dbReference type="PANTHER" id="PTHR43736:SF4">
    <property type="entry name" value="SLR1690 PROTEIN"/>
    <property type="match status" value="1"/>
</dbReference>
<dbReference type="Pfam" id="PF00293">
    <property type="entry name" value="NUDIX"/>
    <property type="match status" value="1"/>
</dbReference>
<evidence type="ECO:0000313" key="3">
    <source>
        <dbReference type="EMBL" id="TDG68822.1"/>
    </source>
</evidence>
<feature type="domain" description="NrtR DNA-binding winged helix" evidence="2">
    <location>
        <begin position="194"/>
        <end position="254"/>
    </location>
</feature>
<dbReference type="Pfam" id="PF21906">
    <property type="entry name" value="WHD_NrtR"/>
    <property type="match status" value="1"/>
</dbReference>
<dbReference type="RefSeq" id="WP_133264284.1">
    <property type="nucleotide sequence ID" value="NZ_JAGYGP010000002.1"/>
</dbReference>
<name>A0A4R5N9J7_9LACO</name>
<dbReference type="SUPFAM" id="SSF46785">
    <property type="entry name" value="Winged helix' DNA-binding domain"/>
    <property type="match status" value="1"/>
</dbReference>
<reference evidence="3 4" key="1">
    <citation type="journal article" date="2019" name="Appl. Microbiol. Biotechnol.">
        <title>Uncovering carbohydrate metabolism through a genotype-phenotype association study of 56 lactic acid bacteria genomes.</title>
        <authorList>
            <person name="Buron-Moles G."/>
            <person name="Chailyan A."/>
            <person name="Dolejs I."/>
            <person name="Forster J."/>
            <person name="Miks M.H."/>
        </authorList>
    </citation>
    <scope>NUCLEOTIDE SEQUENCE [LARGE SCALE GENOMIC DNA]</scope>
    <source>
        <strain evidence="3 4">ATCC 700006</strain>
    </source>
</reference>
<dbReference type="EMBL" id="PUFI01000009">
    <property type="protein sequence ID" value="TDG68822.1"/>
    <property type="molecule type" value="Genomic_DNA"/>
</dbReference>
<organism evidence="3 4">
    <name type="scientific">Leuconostoc fallax</name>
    <dbReference type="NCBI Taxonomy" id="1251"/>
    <lineage>
        <taxon>Bacteria</taxon>
        <taxon>Bacillati</taxon>
        <taxon>Bacillota</taxon>
        <taxon>Bacilli</taxon>
        <taxon>Lactobacillales</taxon>
        <taxon>Lactobacillaceae</taxon>
        <taxon>Leuconostoc</taxon>
    </lineage>
</organism>
<evidence type="ECO:0000313" key="4">
    <source>
        <dbReference type="Proteomes" id="UP000295681"/>
    </source>
</evidence>
<protein>
    <submittedName>
        <fullName evidence="3">Uncharacterized protein</fullName>
    </submittedName>
</protein>
<evidence type="ECO:0000259" key="1">
    <source>
        <dbReference type="Pfam" id="PF00293"/>
    </source>
</evidence>
<dbReference type="AlphaFoldDB" id="A0A4R5N9J7"/>